<dbReference type="Pfam" id="PF00248">
    <property type="entry name" value="Aldo_ket_red"/>
    <property type="match status" value="1"/>
</dbReference>
<dbReference type="Gene3D" id="3.20.20.100">
    <property type="entry name" value="NADP-dependent oxidoreductase domain"/>
    <property type="match status" value="1"/>
</dbReference>
<comment type="catalytic activity">
    <reaction evidence="3">
        <text>hydroxyacetone + NADP(+) = methylglyoxal + NADPH + H(+)</text>
        <dbReference type="Rhea" id="RHEA:27986"/>
        <dbReference type="ChEBI" id="CHEBI:15378"/>
        <dbReference type="ChEBI" id="CHEBI:17158"/>
        <dbReference type="ChEBI" id="CHEBI:27957"/>
        <dbReference type="ChEBI" id="CHEBI:57783"/>
        <dbReference type="ChEBI" id="CHEBI:58349"/>
    </reaction>
</comment>
<dbReference type="PROSITE" id="PS00798">
    <property type="entry name" value="ALDOKETO_REDUCTASE_1"/>
    <property type="match status" value="1"/>
</dbReference>
<feature type="active site" description="Proton donor" evidence="4">
    <location>
        <position position="54"/>
    </location>
</feature>
<gene>
    <name evidence="8" type="ORF">HNR75_000875</name>
</gene>
<comment type="caution">
    <text evidence="8">The sequence shown here is derived from an EMBL/GenBank/DDBJ whole genome shotgun (WGS) entry which is preliminary data.</text>
</comment>
<comment type="similarity">
    <text evidence="1">Belongs to the aldo/keto reductase family.</text>
</comment>
<name>A0A841GNF1_9GAMM</name>
<dbReference type="SUPFAM" id="SSF51430">
    <property type="entry name" value="NAD(P)-linked oxidoreductase"/>
    <property type="match status" value="1"/>
</dbReference>
<dbReference type="PANTHER" id="PTHR43827:SF13">
    <property type="entry name" value="ALDO_KETO REDUCTASE FAMILY PROTEIN"/>
    <property type="match status" value="1"/>
</dbReference>
<feature type="binding site" evidence="5">
    <location>
        <position position="112"/>
    </location>
    <ligand>
        <name>substrate</name>
    </ligand>
</feature>
<organism evidence="8 9">
    <name type="scientific">Tolumonas osonensis</name>
    <dbReference type="NCBI Taxonomy" id="675874"/>
    <lineage>
        <taxon>Bacteria</taxon>
        <taxon>Pseudomonadati</taxon>
        <taxon>Pseudomonadota</taxon>
        <taxon>Gammaproteobacteria</taxon>
        <taxon>Aeromonadales</taxon>
        <taxon>Aeromonadaceae</taxon>
        <taxon>Tolumonas</taxon>
    </lineage>
</organism>
<sequence>MKQMILEQTFTLSNAVTIPKLGLGTWMIDDRQAAQAVKDAVEIGYRHFDSAQGYGNEKGIGDGVRRCGVARNEILVTSKLQAGYKTYAEAKKAIDGSLMDMGLDYLDLMLIHSPQPWMEFRNGEHFFEGNLEVWRALEDAYSAGKLRAIGVSNFEAVDLDNLLTHGTVKPMVNQILAHISNTPFDVIEYSQSNGILVEAYSPIAHGAILNNPVIMVMAETYGVTVPQLCIRYCLQLGMLPLPKTANPVHMRSNANIDFEISAADMETLKKVERIKNYGDASLFPVFGGKMQADGTCVAQN</sequence>
<dbReference type="FunFam" id="3.20.20.100:FF:000002">
    <property type="entry name" value="2,5-diketo-D-gluconic acid reductase A"/>
    <property type="match status" value="1"/>
</dbReference>
<proteinExistence type="inferred from homology"/>
<dbReference type="PIRSF" id="PIRSF000097">
    <property type="entry name" value="AKR"/>
    <property type="match status" value="1"/>
</dbReference>
<dbReference type="AlphaFoldDB" id="A0A841GNF1"/>
<dbReference type="CDD" id="cd19071">
    <property type="entry name" value="AKR_AKR1-5-like"/>
    <property type="match status" value="1"/>
</dbReference>
<dbReference type="PRINTS" id="PR00069">
    <property type="entry name" value="ALDKETRDTASE"/>
</dbReference>
<evidence type="ECO:0000256" key="1">
    <source>
        <dbReference type="ARBA" id="ARBA00007905"/>
    </source>
</evidence>
<dbReference type="EMBL" id="JACHGR010000002">
    <property type="protein sequence ID" value="MBB6055003.1"/>
    <property type="molecule type" value="Genomic_DNA"/>
</dbReference>
<evidence type="ECO:0000313" key="9">
    <source>
        <dbReference type="Proteomes" id="UP000585721"/>
    </source>
</evidence>
<evidence type="ECO:0000313" key="8">
    <source>
        <dbReference type="EMBL" id="MBB6055003.1"/>
    </source>
</evidence>
<accession>A0A841GNF1</accession>
<reference evidence="8 9" key="1">
    <citation type="submission" date="2020-08" db="EMBL/GenBank/DDBJ databases">
        <title>Genomic Encyclopedia of Type Strains, Phase IV (KMG-IV): sequencing the most valuable type-strain genomes for metagenomic binning, comparative biology and taxonomic classification.</title>
        <authorList>
            <person name="Goeker M."/>
        </authorList>
    </citation>
    <scope>NUCLEOTIDE SEQUENCE [LARGE SCALE GENOMIC DNA]</scope>
    <source>
        <strain evidence="8 9">DSM 22975</strain>
    </source>
</reference>
<evidence type="ECO:0000256" key="3">
    <source>
        <dbReference type="ARBA" id="ARBA00049445"/>
    </source>
</evidence>
<keyword evidence="9" id="KW-1185">Reference proteome</keyword>
<dbReference type="GO" id="GO:0016616">
    <property type="term" value="F:oxidoreductase activity, acting on the CH-OH group of donors, NAD or NADP as acceptor"/>
    <property type="evidence" value="ECO:0007669"/>
    <property type="project" value="UniProtKB-ARBA"/>
</dbReference>
<evidence type="ECO:0000256" key="2">
    <source>
        <dbReference type="ARBA" id="ARBA00023002"/>
    </source>
</evidence>
<feature type="site" description="Lowers pKa of active site Tyr" evidence="6">
    <location>
        <position position="79"/>
    </location>
</feature>
<keyword evidence="2" id="KW-0560">Oxidoreductase</keyword>
<feature type="domain" description="NADP-dependent oxidoreductase" evidence="7">
    <location>
        <begin position="20"/>
        <end position="272"/>
    </location>
</feature>
<evidence type="ECO:0000256" key="5">
    <source>
        <dbReference type="PIRSR" id="PIRSR000097-2"/>
    </source>
</evidence>
<dbReference type="InterPro" id="IPR036812">
    <property type="entry name" value="NAD(P)_OxRdtase_dom_sf"/>
</dbReference>
<dbReference type="RefSeq" id="WP_223157756.1">
    <property type="nucleotide sequence ID" value="NZ_JACHGR010000002.1"/>
</dbReference>
<dbReference type="InterPro" id="IPR023210">
    <property type="entry name" value="NADP_OxRdtase_dom"/>
</dbReference>
<protein>
    <submittedName>
        <fullName evidence="8">Diketogulonate reductase-like aldo/keto reductase</fullName>
    </submittedName>
</protein>
<dbReference type="InterPro" id="IPR020471">
    <property type="entry name" value="AKR"/>
</dbReference>
<evidence type="ECO:0000256" key="4">
    <source>
        <dbReference type="PIRSR" id="PIRSR000097-1"/>
    </source>
</evidence>
<evidence type="ECO:0000259" key="7">
    <source>
        <dbReference type="Pfam" id="PF00248"/>
    </source>
</evidence>
<dbReference type="PANTHER" id="PTHR43827">
    <property type="entry name" value="2,5-DIKETO-D-GLUCONIC ACID REDUCTASE"/>
    <property type="match status" value="1"/>
</dbReference>
<dbReference type="Proteomes" id="UP000585721">
    <property type="component" value="Unassembled WGS sequence"/>
</dbReference>
<evidence type="ECO:0000256" key="6">
    <source>
        <dbReference type="PIRSR" id="PIRSR000097-3"/>
    </source>
</evidence>
<dbReference type="InterPro" id="IPR018170">
    <property type="entry name" value="Aldo/ket_reductase_CS"/>
</dbReference>